<gene>
    <name evidence="6" type="ORF">WA026_004085</name>
</gene>
<dbReference type="InterPro" id="IPR001680">
    <property type="entry name" value="WD40_rpt"/>
</dbReference>
<organism evidence="6 7">
    <name type="scientific">Henosepilachna vigintioctopunctata</name>
    <dbReference type="NCBI Taxonomy" id="420089"/>
    <lineage>
        <taxon>Eukaryota</taxon>
        <taxon>Metazoa</taxon>
        <taxon>Ecdysozoa</taxon>
        <taxon>Arthropoda</taxon>
        <taxon>Hexapoda</taxon>
        <taxon>Insecta</taxon>
        <taxon>Pterygota</taxon>
        <taxon>Neoptera</taxon>
        <taxon>Endopterygota</taxon>
        <taxon>Coleoptera</taxon>
        <taxon>Polyphaga</taxon>
        <taxon>Cucujiformia</taxon>
        <taxon>Coccinelloidea</taxon>
        <taxon>Coccinellidae</taxon>
        <taxon>Epilachninae</taxon>
        <taxon>Epilachnini</taxon>
        <taxon>Henosepilachna</taxon>
    </lineage>
</organism>
<keyword evidence="3" id="KW-0072">Autophagy</keyword>
<feature type="region of interest" description="Disordered" evidence="5">
    <location>
        <begin position="1"/>
        <end position="31"/>
    </location>
</feature>
<keyword evidence="7" id="KW-1185">Reference proteome</keyword>
<evidence type="ECO:0000313" key="6">
    <source>
        <dbReference type="EMBL" id="KAK9879236.1"/>
    </source>
</evidence>
<proteinExistence type="inferred from homology"/>
<keyword evidence="1" id="KW-0853">WD repeat</keyword>
<dbReference type="InterPro" id="IPR036322">
    <property type="entry name" value="WD40_repeat_dom_sf"/>
</dbReference>
<sequence>MASDTKGLPSAELPAKELSAEKLATKDSTVNESTTEYLPKTYLSTEELSTKELAIDELPLIDLPTEEYSSDELSTEEFLTEKLPTEELPKKGCKKDDTDEHILYINPPLKVLSVNFNQDHTCFTCCTEVGLIVYNCEPLGEHARLIKDDVGSISQAQMIYRSNLIGMVSGGSRPLYPDNVLRIFCFKNNRIVREISCNSSIIAFRMRKDMIVVASLNHIHVFAFPEPTEVLFSLETPTNSKSLLEVSRMLSCEKQVLIFPGHKIGSLNIVDIPDALEAVEKISPEELLLTESHQSGDKTLAFTIQCHESELSCIALNQQGTKIATTSAHGTLIRVWEVESRSQIVELRRGSDEATIYSMSFSLNTEYLSCASDKGTLHIFAIEKLNLNKRLNVPNASNVLGKYGESMWAFANITLPPECASMVGFGKNNTVLGLGMDGTFHKYKFTEDGEITREIYDIYLNSINFRKEYECAIES</sequence>
<dbReference type="Pfam" id="PF21032">
    <property type="entry name" value="PROPPIN"/>
    <property type="match status" value="1"/>
</dbReference>
<keyword evidence="2" id="KW-0677">Repeat</keyword>
<dbReference type="GO" id="GO:0006914">
    <property type="term" value="P:autophagy"/>
    <property type="evidence" value="ECO:0007669"/>
    <property type="project" value="UniProtKB-KW"/>
</dbReference>
<evidence type="ECO:0000256" key="1">
    <source>
        <dbReference type="ARBA" id="ARBA00022574"/>
    </source>
</evidence>
<dbReference type="InterPro" id="IPR015943">
    <property type="entry name" value="WD40/YVTN_repeat-like_dom_sf"/>
</dbReference>
<feature type="compositionally biased region" description="Basic and acidic residues" evidence="5">
    <location>
        <begin position="14"/>
        <end position="25"/>
    </location>
</feature>
<dbReference type="Gene3D" id="2.130.10.10">
    <property type="entry name" value="YVTN repeat-like/Quinoprotein amine dehydrogenase"/>
    <property type="match status" value="1"/>
</dbReference>
<evidence type="ECO:0000313" key="7">
    <source>
        <dbReference type="Proteomes" id="UP001431783"/>
    </source>
</evidence>
<dbReference type="SUPFAM" id="SSF50978">
    <property type="entry name" value="WD40 repeat-like"/>
    <property type="match status" value="1"/>
</dbReference>
<evidence type="ECO:0008006" key="8">
    <source>
        <dbReference type="Google" id="ProtNLM"/>
    </source>
</evidence>
<comment type="similarity">
    <text evidence="4">Belongs to the WD repeat PROPPIN family.</text>
</comment>
<dbReference type="SMART" id="SM00320">
    <property type="entry name" value="WD40"/>
    <property type="match status" value="2"/>
</dbReference>
<reference evidence="6 7" key="1">
    <citation type="submission" date="2023-03" db="EMBL/GenBank/DDBJ databases">
        <title>Genome insight into feeding habits of ladybird beetles.</title>
        <authorList>
            <person name="Li H.-S."/>
            <person name="Huang Y.-H."/>
            <person name="Pang H."/>
        </authorList>
    </citation>
    <scope>NUCLEOTIDE SEQUENCE [LARGE SCALE GENOMIC DNA]</scope>
    <source>
        <strain evidence="6">SYSU_2023b</strain>
        <tissue evidence="6">Whole body</tissue>
    </source>
</reference>
<evidence type="ECO:0000256" key="2">
    <source>
        <dbReference type="ARBA" id="ARBA00022737"/>
    </source>
</evidence>
<evidence type="ECO:0000256" key="3">
    <source>
        <dbReference type="ARBA" id="ARBA00023006"/>
    </source>
</evidence>
<dbReference type="Proteomes" id="UP001431783">
    <property type="component" value="Unassembled WGS sequence"/>
</dbReference>
<dbReference type="InterPro" id="IPR048720">
    <property type="entry name" value="PROPPIN"/>
</dbReference>
<dbReference type="PANTHER" id="PTHR11227">
    <property type="entry name" value="WD-REPEAT PROTEIN INTERACTING WITH PHOSPHOINOSIDES WIPI -RELATED"/>
    <property type="match status" value="1"/>
</dbReference>
<dbReference type="AlphaFoldDB" id="A0AAW1U6H3"/>
<dbReference type="GO" id="GO:0005737">
    <property type="term" value="C:cytoplasm"/>
    <property type="evidence" value="ECO:0007669"/>
    <property type="project" value="UniProtKB-ARBA"/>
</dbReference>
<evidence type="ECO:0000256" key="5">
    <source>
        <dbReference type="SAM" id="MobiDB-lite"/>
    </source>
</evidence>
<protein>
    <recommendedName>
        <fullName evidence="8">WD repeat domain phosphoinositide-interacting protein 3</fullName>
    </recommendedName>
</protein>
<accession>A0AAW1U6H3</accession>
<name>A0AAW1U6H3_9CUCU</name>
<dbReference type="EMBL" id="JARQZJ010000061">
    <property type="protein sequence ID" value="KAK9879236.1"/>
    <property type="molecule type" value="Genomic_DNA"/>
</dbReference>
<comment type="caution">
    <text evidence="6">The sequence shown here is derived from an EMBL/GenBank/DDBJ whole genome shotgun (WGS) entry which is preliminary data.</text>
</comment>
<evidence type="ECO:0000256" key="4">
    <source>
        <dbReference type="ARBA" id="ARBA00025740"/>
    </source>
</evidence>